<dbReference type="SMART" id="SM00862">
    <property type="entry name" value="Trans_reg_C"/>
    <property type="match status" value="1"/>
</dbReference>
<dbReference type="RefSeq" id="WP_184859592.1">
    <property type="nucleotide sequence ID" value="NZ_JACHLK010000007.1"/>
</dbReference>
<dbReference type="Proteomes" id="UP000575083">
    <property type="component" value="Unassembled WGS sequence"/>
</dbReference>
<keyword evidence="2 5" id="KW-0238">DNA-binding</keyword>
<evidence type="ECO:0000313" key="8">
    <source>
        <dbReference type="EMBL" id="MBB6561001.1"/>
    </source>
</evidence>
<keyword evidence="4" id="KW-0597">Phosphoprotein</keyword>
<evidence type="ECO:0000313" key="9">
    <source>
        <dbReference type="Proteomes" id="UP000575083"/>
    </source>
</evidence>
<dbReference type="GO" id="GO:0006355">
    <property type="term" value="P:regulation of DNA-templated transcription"/>
    <property type="evidence" value="ECO:0007669"/>
    <property type="project" value="InterPro"/>
</dbReference>
<dbReference type="GO" id="GO:0005829">
    <property type="term" value="C:cytosol"/>
    <property type="evidence" value="ECO:0007669"/>
    <property type="project" value="TreeGrafter"/>
</dbReference>
<evidence type="ECO:0000256" key="2">
    <source>
        <dbReference type="ARBA" id="ARBA00023125"/>
    </source>
</evidence>
<feature type="modified residue" description="4-aspartylphosphate" evidence="4">
    <location>
        <position position="52"/>
    </location>
</feature>
<dbReference type="InterPro" id="IPR036388">
    <property type="entry name" value="WH-like_DNA-bd_sf"/>
</dbReference>
<protein>
    <submittedName>
        <fullName evidence="8">DNA-binding response OmpR family regulator</fullName>
    </submittedName>
</protein>
<keyword evidence="3" id="KW-0804">Transcription</keyword>
<feature type="DNA-binding region" description="OmpR/PhoB-type" evidence="5">
    <location>
        <begin position="134"/>
        <end position="238"/>
    </location>
</feature>
<comment type="caution">
    <text evidence="8">The sequence shown here is derived from an EMBL/GenBank/DDBJ whole genome shotgun (WGS) entry which is preliminary data.</text>
</comment>
<accession>A0A7X0UA95</accession>
<dbReference type="InterPro" id="IPR001867">
    <property type="entry name" value="OmpR/PhoB-type_DNA-bd"/>
</dbReference>
<dbReference type="CDD" id="cd00383">
    <property type="entry name" value="trans_reg_C"/>
    <property type="match status" value="1"/>
</dbReference>
<dbReference type="InterPro" id="IPR011006">
    <property type="entry name" value="CheY-like_superfamily"/>
</dbReference>
<dbReference type="Pfam" id="PF00486">
    <property type="entry name" value="Trans_reg_C"/>
    <property type="match status" value="1"/>
</dbReference>
<dbReference type="PANTHER" id="PTHR48111:SF67">
    <property type="entry name" value="TRANSCRIPTIONAL REGULATORY PROTEIN TCTD"/>
    <property type="match status" value="1"/>
</dbReference>
<feature type="domain" description="Response regulatory" evidence="6">
    <location>
        <begin position="3"/>
        <end position="117"/>
    </location>
</feature>
<dbReference type="PANTHER" id="PTHR48111">
    <property type="entry name" value="REGULATOR OF RPOS"/>
    <property type="match status" value="1"/>
</dbReference>
<dbReference type="InterPro" id="IPR001789">
    <property type="entry name" value="Sig_transdc_resp-reg_receiver"/>
</dbReference>
<dbReference type="Gene3D" id="6.10.250.690">
    <property type="match status" value="1"/>
</dbReference>
<evidence type="ECO:0000259" key="7">
    <source>
        <dbReference type="PROSITE" id="PS51755"/>
    </source>
</evidence>
<proteinExistence type="predicted"/>
<name>A0A7X0UA95_9BURK</name>
<evidence type="ECO:0000256" key="5">
    <source>
        <dbReference type="PROSITE-ProRule" id="PRU01091"/>
    </source>
</evidence>
<dbReference type="Pfam" id="PF00072">
    <property type="entry name" value="Response_reg"/>
    <property type="match status" value="1"/>
</dbReference>
<dbReference type="Gene3D" id="1.10.10.10">
    <property type="entry name" value="Winged helix-like DNA-binding domain superfamily/Winged helix DNA-binding domain"/>
    <property type="match status" value="1"/>
</dbReference>
<dbReference type="PROSITE" id="PS51755">
    <property type="entry name" value="OMPR_PHOB"/>
    <property type="match status" value="1"/>
</dbReference>
<dbReference type="Gene3D" id="3.40.50.2300">
    <property type="match status" value="1"/>
</dbReference>
<sequence>MATLLIVEDDALLLDALTGQLQQLDFSVCTASSVAEATTVLQSQAVDGIILDLGLPGADGMELLTWARTHIAGLPVLILTARDGIDDRIHGLNAGADDYITKPFNMQELQARLQAMLRRARQPAFTQSSSASGGPSTTIGSLQIDHGHRNAVLGGEPLELTQREWELLELLVNRCGEVVTRDDVLAAWRAGPPEPGQAAAAPLNSNALEVYVHRLRRKLDASNLVIRNIRGLGYMLAKPAE</sequence>
<dbReference type="GO" id="GO:0000156">
    <property type="term" value="F:phosphorelay response regulator activity"/>
    <property type="evidence" value="ECO:0007669"/>
    <property type="project" value="TreeGrafter"/>
</dbReference>
<keyword evidence="1" id="KW-0805">Transcription regulation</keyword>
<keyword evidence="9" id="KW-1185">Reference proteome</keyword>
<evidence type="ECO:0000256" key="1">
    <source>
        <dbReference type="ARBA" id="ARBA00023015"/>
    </source>
</evidence>
<dbReference type="EMBL" id="JACHLK010000007">
    <property type="protein sequence ID" value="MBB6561001.1"/>
    <property type="molecule type" value="Genomic_DNA"/>
</dbReference>
<evidence type="ECO:0000259" key="6">
    <source>
        <dbReference type="PROSITE" id="PS50110"/>
    </source>
</evidence>
<dbReference type="SUPFAM" id="SSF46894">
    <property type="entry name" value="C-terminal effector domain of the bipartite response regulators"/>
    <property type="match status" value="1"/>
</dbReference>
<evidence type="ECO:0000256" key="3">
    <source>
        <dbReference type="ARBA" id="ARBA00023163"/>
    </source>
</evidence>
<dbReference type="SUPFAM" id="SSF52172">
    <property type="entry name" value="CheY-like"/>
    <property type="match status" value="1"/>
</dbReference>
<dbReference type="InterPro" id="IPR016032">
    <property type="entry name" value="Sig_transdc_resp-reg_C-effctor"/>
</dbReference>
<reference evidence="8 9" key="1">
    <citation type="submission" date="2020-08" db="EMBL/GenBank/DDBJ databases">
        <title>Functional genomics of gut bacteria from endangered species of beetles.</title>
        <authorList>
            <person name="Carlos-Shanley C."/>
        </authorList>
    </citation>
    <scope>NUCLEOTIDE SEQUENCE [LARGE SCALE GENOMIC DNA]</scope>
    <source>
        <strain evidence="8 9">S00198</strain>
    </source>
</reference>
<dbReference type="AlphaFoldDB" id="A0A7X0UA95"/>
<dbReference type="GO" id="GO:0032993">
    <property type="term" value="C:protein-DNA complex"/>
    <property type="evidence" value="ECO:0007669"/>
    <property type="project" value="TreeGrafter"/>
</dbReference>
<organism evidence="8 9">
    <name type="scientific">Acidovorax soli</name>
    <dbReference type="NCBI Taxonomy" id="592050"/>
    <lineage>
        <taxon>Bacteria</taxon>
        <taxon>Pseudomonadati</taxon>
        <taxon>Pseudomonadota</taxon>
        <taxon>Betaproteobacteria</taxon>
        <taxon>Burkholderiales</taxon>
        <taxon>Comamonadaceae</taxon>
        <taxon>Acidovorax</taxon>
    </lineage>
</organism>
<feature type="domain" description="OmpR/PhoB-type" evidence="7">
    <location>
        <begin position="134"/>
        <end position="238"/>
    </location>
</feature>
<dbReference type="PROSITE" id="PS50110">
    <property type="entry name" value="RESPONSE_REGULATORY"/>
    <property type="match status" value="1"/>
</dbReference>
<evidence type="ECO:0000256" key="4">
    <source>
        <dbReference type="PROSITE-ProRule" id="PRU00169"/>
    </source>
</evidence>
<dbReference type="InterPro" id="IPR039420">
    <property type="entry name" value="WalR-like"/>
</dbReference>
<dbReference type="SMART" id="SM00448">
    <property type="entry name" value="REC"/>
    <property type="match status" value="1"/>
</dbReference>
<dbReference type="GO" id="GO:0000976">
    <property type="term" value="F:transcription cis-regulatory region binding"/>
    <property type="evidence" value="ECO:0007669"/>
    <property type="project" value="TreeGrafter"/>
</dbReference>
<gene>
    <name evidence="8" type="ORF">HNP48_003689</name>
</gene>